<dbReference type="Proteomes" id="UP001526143">
    <property type="component" value="Unassembled WGS sequence"/>
</dbReference>
<gene>
    <name evidence="2" type="ORF">OGM63_21860</name>
</gene>
<proteinExistence type="predicted"/>
<evidence type="ECO:0000256" key="1">
    <source>
        <dbReference type="SAM" id="SignalP"/>
    </source>
</evidence>
<keyword evidence="1" id="KW-0732">Signal</keyword>
<evidence type="ECO:0000313" key="2">
    <source>
        <dbReference type="EMBL" id="MCV3216123.1"/>
    </source>
</evidence>
<dbReference type="EMBL" id="JAOWRF010000316">
    <property type="protein sequence ID" value="MCV3216123.1"/>
    <property type="molecule type" value="Genomic_DNA"/>
</dbReference>
<dbReference type="RefSeq" id="WP_263747769.1">
    <property type="nucleotide sequence ID" value="NZ_JAOWRF010000316.1"/>
</dbReference>
<evidence type="ECO:0000313" key="3">
    <source>
        <dbReference type="Proteomes" id="UP001526143"/>
    </source>
</evidence>
<reference evidence="2 3" key="1">
    <citation type="submission" date="2022-10" db="EMBL/GenBank/DDBJ databases">
        <title>Identification of biosynthetic pathway for the production of the potent trypsin inhibitor radiosumin.</title>
        <authorList>
            <person name="Fewer D.P."/>
            <person name="Delbaje E."/>
            <person name="Ouyang X."/>
            <person name="Agostino P.D."/>
            <person name="Wahlsten M."/>
            <person name="Jokela J."/>
            <person name="Permi P."/>
            <person name="Haapaniemi E."/>
            <person name="Koistinen H."/>
        </authorList>
    </citation>
    <scope>NUCLEOTIDE SEQUENCE [LARGE SCALE GENOMIC DNA]</scope>
    <source>
        <strain evidence="2 3">NIES-515</strain>
    </source>
</reference>
<protein>
    <submittedName>
        <fullName evidence="2">Uncharacterized protein</fullName>
    </submittedName>
</protein>
<name>A0ABT3B427_9CYAN</name>
<keyword evidence="3" id="KW-1185">Reference proteome</keyword>
<comment type="caution">
    <text evidence="2">The sequence shown here is derived from an EMBL/GenBank/DDBJ whole genome shotgun (WGS) entry which is preliminary data.</text>
</comment>
<sequence>MKSLTKVFIALLLSVTIAFGSFNTRANSSPISYVDHNQVSSSDIQPQILPNQTIEMPIMTITYKSIVEIANKTKCILRPVGVYNHSLEWPLGDIDSLQLVGERFNSDTFSFASNYQIDCGISKEKINLQFSTSLGTEGNQKINIGVINQDGNQPAKSTWDEMTDPSDKSLNNSPFQVNAFIRQKDQASIWLFEVTEK</sequence>
<feature type="signal peptide" evidence="1">
    <location>
        <begin position="1"/>
        <end position="26"/>
    </location>
</feature>
<accession>A0ABT3B427</accession>
<feature type="chain" id="PRO_5045760160" evidence="1">
    <location>
        <begin position="27"/>
        <end position="197"/>
    </location>
</feature>
<organism evidence="2 3">
    <name type="scientific">Plectonema radiosum NIES-515</name>
    <dbReference type="NCBI Taxonomy" id="2986073"/>
    <lineage>
        <taxon>Bacteria</taxon>
        <taxon>Bacillati</taxon>
        <taxon>Cyanobacteriota</taxon>
        <taxon>Cyanophyceae</taxon>
        <taxon>Oscillatoriophycideae</taxon>
        <taxon>Oscillatoriales</taxon>
        <taxon>Microcoleaceae</taxon>
        <taxon>Plectonema</taxon>
    </lineage>
</organism>